<dbReference type="InterPro" id="IPR000719">
    <property type="entry name" value="Prot_kinase_dom"/>
</dbReference>
<feature type="compositionally biased region" description="Polar residues" evidence="11">
    <location>
        <begin position="136"/>
        <end position="166"/>
    </location>
</feature>
<dbReference type="PROSITE" id="PS50011">
    <property type="entry name" value="PROTEIN_KINASE_DOM"/>
    <property type="match status" value="1"/>
</dbReference>
<feature type="compositionally biased region" description="Low complexity" evidence="11">
    <location>
        <begin position="204"/>
        <end position="214"/>
    </location>
</feature>
<evidence type="ECO:0000256" key="6">
    <source>
        <dbReference type="ARBA" id="ARBA00022777"/>
    </source>
</evidence>
<keyword evidence="6" id="KW-0418">Kinase</keyword>
<feature type="compositionally biased region" description="Basic and acidic residues" evidence="11">
    <location>
        <begin position="1083"/>
        <end position="1100"/>
    </location>
</feature>
<proteinExistence type="predicted"/>
<feature type="region of interest" description="Disordered" evidence="11">
    <location>
        <begin position="299"/>
        <end position="327"/>
    </location>
</feature>
<feature type="compositionally biased region" description="Basic and acidic residues" evidence="11">
    <location>
        <begin position="691"/>
        <end position="707"/>
    </location>
</feature>
<feature type="compositionally biased region" description="Polar residues" evidence="11">
    <location>
        <begin position="1105"/>
        <end position="1119"/>
    </location>
</feature>
<feature type="binding site" evidence="10">
    <location>
        <position position="365"/>
    </location>
    <ligand>
        <name>ATP</name>
        <dbReference type="ChEBI" id="CHEBI:30616"/>
    </ligand>
</feature>
<protein>
    <recommendedName>
        <fullName evidence="1">non-specific serine/threonine protein kinase</fullName>
        <ecNumber evidence="1">2.7.11.1</ecNumber>
    </recommendedName>
</protein>
<evidence type="ECO:0000256" key="11">
    <source>
        <dbReference type="SAM" id="MobiDB-lite"/>
    </source>
</evidence>
<dbReference type="EC" id="2.7.11.1" evidence="1"/>
<feature type="compositionally biased region" description="Polar residues" evidence="11">
    <location>
        <begin position="1"/>
        <end position="16"/>
    </location>
</feature>
<feature type="compositionally biased region" description="Low complexity" evidence="11">
    <location>
        <begin position="76"/>
        <end position="88"/>
    </location>
</feature>
<keyword evidence="2" id="KW-0723">Serine/threonine-protein kinase</keyword>
<evidence type="ECO:0000313" key="13">
    <source>
        <dbReference type="EMBL" id="KAK0509016.1"/>
    </source>
</evidence>
<dbReference type="Pfam" id="PF00069">
    <property type="entry name" value="Pkinase"/>
    <property type="match status" value="1"/>
</dbReference>
<feature type="compositionally biased region" description="Polar residues" evidence="11">
    <location>
        <begin position="1038"/>
        <end position="1074"/>
    </location>
</feature>
<dbReference type="InterPro" id="IPR017441">
    <property type="entry name" value="Protein_kinase_ATP_BS"/>
</dbReference>
<dbReference type="GO" id="GO:0005737">
    <property type="term" value="C:cytoplasm"/>
    <property type="evidence" value="ECO:0007669"/>
    <property type="project" value="TreeGrafter"/>
</dbReference>
<dbReference type="InterPro" id="IPR011009">
    <property type="entry name" value="Kinase-like_dom_sf"/>
</dbReference>
<dbReference type="EMBL" id="JAFEKC020000019">
    <property type="protein sequence ID" value="KAK0509016.1"/>
    <property type="molecule type" value="Genomic_DNA"/>
</dbReference>
<dbReference type="GO" id="GO:0035556">
    <property type="term" value="P:intracellular signal transduction"/>
    <property type="evidence" value="ECO:0007669"/>
    <property type="project" value="TreeGrafter"/>
</dbReference>
<keyword evidence="5 10" id="KW-0547">Nucleotide-binding</keyword>
<dbReference type="Gene3D" id="1.10.510.10">
    <property type="entry name" value="Transferase(Phosphotransferase) domain 1"/>
    <property type="match status" value="1"/>
</dbReference>
<dbReference type="FunFam" id="1.10.510.10:FF:000397">
    <property type="entry name" value="Serine/threonine-protein kinase KIN4"/>
    <property type="match status" value="1"/>
</dbReference>
<comment type="catalytic activity">
    <reaction evidence="9">
        <text>L-seryl-[protein] + ATP = O-phospho-L-seryl-[protein] + ADP + H(+)</text>
        <dbReference type="Rhea" id="RHEA:17989"/>
        <dbReference type="Rhea" id="RHEA-COMP:9863"/>
        <dbReference type="Rhea" id="RHEA-COMP:11604"/>
        <dbReference type="ChEBI" id="CHEBI:15378"/>
        <dbReference type="ChEBI" id="CHEBI:29999"/>
        <dbReference type="ChEBI" id="CHEBI:30616"/>
        <dbReference type="ChEBI" id="CHEBI:83421"/>
        <dbReference type="ChEBI" id="CHEBI:456216"/>
        <dbReference type="EC" id="2.7.11.1"/>
    </reaction>
</comment>
<accession>A0AA39QW97</accession>
<dbReference type="GO" id="GO:0045033">
    <property type="term" value="P:peroxisome inheritance"/>
    <property type="evidence" value="ECO:0007669"/>
    <property type="project" value="UniProtKB-ARBA"/>
</dbReference>
<feature type="compositionally biased region" description="Low complexity" evidence="11">
    <location>
        <begin position="794"/>
        <end position="809"/>
    </location>
</feature>
<feature type="compositionally biased region" description="Basic and acidic residues" evidence="11">
    <location>
        <begin position="997"/>
        <end position="1006"/>
    </location>
</feature>
<feature type="compositionally biased region" description="Polar residues" evidence="11">
    <location>
        <begin position="860"/>
        <end position="885"/>
    </location>
</feature>
<feature type="region of interest" description="Disordered" evidence="11">
    <location>
        <begin position="670"/>
        <end position="1006"/>
    </location>
</feature>
<feature type="domain" description="Protein kinase" evidence="12">
    <location>
        <begin position="336"/>
        <end position="629"/>
    </location>
</feature>
<evidence type="ECO:0000256" key="9">
    <source>
        <dbReference type="ARBA" id="ARBA00048679"/>
    </source>
</evidence>
<evidence type="ECO:0000256" key="7">
    <source>
        <dbReference type="ARBA" id="ARBA00022840"/>
    </source>
</evidence>
<keyword evidence="4" id="KW-0808">Transferase</keyword>
<dbReference type="GO" id="GO:0004674">
    <property type="term" value="F:protein serine/threonine kinase activity"/>
    <property type="evidence" value="ECO:0007669"/>
    <property type="project" value="UniProtKB-KW"/>
</dbReference>
<feature type="compositionally biased region" description="Polar residues" evidence="11">
    <location>
        <begin position="1128"/>
        <end position="1142"/>
    </location>
</feature>
<comment type="caution">
    <text evidence="13">The sequence shown here is derived from an EMBL/GenBank/DDBJ whole genome shotgun (WGS) entry which is preliminary data.</text>
</comment>
<gene>
    <name evidence="13" type="ORF">JMJ35_008387</name>
</gene>
<dbReference type="InterPro" id="IPR008271">
    <property type="entry name" value="Ser/Thr_kinase_AS"/>
</dbReference>
<name>A0AA39QW97_9LECA</name>
<dbReference type="PANTHER" id="PTHR24346:SF110">
    <property type="entry name" value="NON-SPECIFIC SERINE_THREONINE PROTEIN KINASE"/>
    <property type="match status" value="1"/>
</dbReference>
<feature type="region of interest" description="Disordered" evidence="11">
    <location>
        <begin position="1023"/>
        <end position="1235"/>
    </location>
</feature>
<dbReference type="PANTHER" id="PTHR24346">
    <property type="entry name" value="MAP/MICROTUBULE AFFINITY-REGULATING KINASE"/>
    <property type="match status" value="1"/>
</dbReference>
<reference evidence="13" key="1">
    <citation type="submission" date="2023-03" db="EMBL/GenBank/DDBJ databases">
        <title>Complete genome of Cladonia borealis.</title>
        <authorList>
            <person name="Park H."/>
        </authorList>
    </citation>
    <scope>NUCLEOTIDE SEQUENCE</scope>
    <source>
        <strain evidence="13">ANT050790</strain>
    </source>
</reference>
<dbReference type="Proteomes" id="UP001166286">
    <property type="component" value="Unassembled WGS sequence"/>
</dbReference>
<feature type="region of interest" description="Disordered" evidence="11">
    <location>
        <begin position="1"/>
        <end position="265"/>
    </location>
</feature>
<evidence type="ECO:0000256" key="10">
    <source>
        <dbReference type="PROSITE-ProRule" id="PRU10141"/>
    </source>
</evidence>
<dbReference type="PROSITE" id="PS00107">
    <property type="entry name" value="PROTEIN_KINASE_ATP"/>
    <property type="match status" value="1"/>
</dbReference>
<feature type="compositionally biased region" description="Polar residues" evidence="11">
    <location>
        <begin position="910"/>
        <end position="927"/>
    </location>
</feature>
<keyword evidence="14" id="KW-1185">Reference proteome</keyword>
<evidence type="ECO:0000256" key="8">
    <source>
        <dbReference type="ARBA" id="ARBA00047899"/>
    </source>
</evidence>
<dbReference type="GO" id="GO:0005524">
    <property type="term" value="F:ATP binding"/>
    <property type="evidence" value="ECO:0007669"/>
    <property type="project" value="UniProtKB-UniRule"/>
</dbReference>
<feature type="compositionally biased region" description="Polar residues" evidence="11">
    <location>
        <begin position="24"/>
        <end position="40"/>
    </location>
</feature>
<feature type="compositionally biased region" description="Low complexity" evidence="11">
    <location>
        <begin position="844"/>
        <end position="853"/>
    </location>
</feature>
<dbReference type="SMART" id="SM00220">
    <property type="entry name" value="S_TKc"/>
    <property type="match status" value="1"/>
</dbReference>
<dbReference type="FunFam" id="3.30.200.20:FF:000003">
    <property type="entry name" value="Non-specific serine/threonine protein kinase"/>
    <property type="match status" value="1"/>
</dbReference>
<evidence type="ECO:0000256" key="1">
    <source>
        <dbReference type="ARBA" id="ARBA00012513"/>
    </source>
</evidence>
<evidence type="ECO:0000256" key="2">
    <source>
        <dbReference type="ARBA" id="ARBA00022527"/>
    </source>
</evidence>
<evidence type="ECO:0000259" key="12">
    <source>
        <dbReference type="PROSITE" id="PS50011"/>
    </source>
</evidence>
<dbReference type="PROSITE" id="PS00108">
    <property type="entry name" value="PROTEIN_KINASE_ST"/>
    <property type="match status" value="1"/>
</dbReference>
<sequence length="1235" mass="134511">MATMQVAPQQTQSPVGQGTYAIDPSSSRLQFSQQTAQTDIQSQSSQPRGSPHSSSRRPSKRPSGNGSQTITPDMNPQSPYQSPSTSSTVRGQDMANVTRASPVAPAAAPSPPQQNRRDRTPQLSQGGPPISPPPRTSSNQRGQNVNLLSNTSLTDRSVSSRQTTQAYDDRPSSSRTANDPRQGDGREQGASGDQARGDAGGGFSNSTSSAANVARSRRRGPASPDGPQRAISTREPGHQPSPGAVQSRSASNVVSAPAPSRSTREEAQVINRVVVDDPAIDIRREQERQLESVPGLAVVNNTPAEDVPRSTPRTRQDFSASSSSDRRRKETTFGEYILGQTLGEGEFGKVKLGWKRGGEVQVAIKLIRRETLGQNPSRLPKIYREVSILRGLEHPNIVKLHEMIETQSYIGIILEYASGGELFDYILKNRYLKDNTARKLFAQLVSGVGYLHKKGIVHRDLKLENLLLDRNKNIVITDFGFANTFDPRDELDEEVERNLTDRKYVKEMNLDRVQNGTRRGDLMATSCGSPCYAAPELVVTDSLYTGRKVDVWSCGVILYAMLAGYLPFDDDPANPEGDNINLLYKYITTTPLTFPEYVTPHARDLLRRILVPDPRQRADLFEVARHSWLSDFAHVVAQVTSSTTTVGDIANATITADPQDIPLLVRSASVREPAKAHPSNLSPGGTLIHQGKIDPEQAGDKAKAPRDPKRRTVQVEYVAPQRQTVRGEPLPPTSSPATDGTPPVSDGQSRSRTRAGADVPQGVPSQYRAGPSTSKPLPQDPSVAQGMVPGQIYQSSTSRAQQRPSSSQRDMLPPARPPKDLPRSVSESVGAFGQLPSASIARPSTGGSMTSTGPGRLPSRGNSYSQPLAPTVATTNAHGRVTQPTPGKPYNISAPISQSEQYLEDESIGRPSTQQYNAPTLGLQRNQSKGHKRSNTLGNFFRVGSISGGRSQPQSPGEKRYPPTSMKTPIASDSPRQSTESRRPSFGFSRKNSNLRQEVDPTRQEKRRFSLLPASFSFKSFTSTVSGKDASDLRPASERTQSNTLQQAPASRGQQRPQTMAYNRGQDGSNTFRQENIPAGFDGPRDRIRDLPVQSRRNDVPSRGMQKNQYNSPQYQSQPELYPPSNPPMQGQSYLGTPTESEISLGPNRGDRPLYPQGFNSYEDEQPSSTAQPSRSARGPGVLQKNNRRFADAYDQNTEPGSGVGGPHAGSSGAAKRVMDFFRRRGKARTADDRS</sequence>
<dbReference type="GO" id="GO:0000011">
    <property type="term" value="P:vacuole inheritance"/>
    <property type="evidence" value="ECO:0007669"/>
    <property type="project" value="UniProtKB-ARBA"/>
</dbReference>
<feature type="compositionally biased region" description="Basic and acidic residues" evidence="11">
    <location>
        <begin position="1217"/>
        <end position="1235"/>
    </location>
</feature>
<evidence type="ECO:0000256" key="4">
    <source>
        <dbReference type="ARBA" id="ARBA00022679"/>
    </source>
</evidence>
<evidence type="ECO:0000256" key="5">
    <source>
        <dbReference type="ARBA" id="ARBA00022741"/>
    </source>
</evidence>
<dbReference type="SUPFAM" id="SSF56112">
    <property type="entry name" value="Protein kinase-like (PK-like)"/>
    <property type="match status" value="1"/>
</dbReference>
<feature type="compositionally biased region" description="Low complexity" evidence="11">
    <location>
        <begin position="247"/>
        <end position="261"/>
    </location>
</feature>
<evidence type="ECO:0000256" key="3">
    <source>
        <dbReference type="ARBA" id="ARBA00022553"/>
    </source>
</evidence>
<dbReference type="AlphaFoldDB" id="A0AA39QW97"/>
<keyword evidence="3" id="KW-0597">Phosphoprotein</keyword>
<keyword evidence="7 10" id="KW-0067">ATP-binding</keyword>
<comment type="catalytic activity">
    <reaction evidence="8">
        <text>L-threonyl-[protein] + ATP = O-phospho-L-threonyl-[protein] + ADP + H(+)</text>
        <dbReference type="Rhea" id="RHEA:46608"/>
        <dbReference type="Rhea" id="RHEA-COMP:11060"/>
        <dbReference type="Rhea" id="RHEA-COMP:11605"/>
        <dbReference type="ChEBI" id="CHEBI:15378"/>
        <dbReference type="ChEBI" id="CHEBI:30013"/>
        <dbReference type="ChEBI" id="CHEBI:30616"/>
        <dbReference type="ChEBI" id="CHEBI:61977"/>
        <dbReference type="ChEBI" id="CHEBI:456216"/>
        <dbReference type="EC" id="2.7.11.1"/>
    </reaction>
</comment>
<evidence type="ECO:0000313" key="14">
    <source>
        <dbReference type="Proteomes" id="UP001166286"/>
    </source>
</evidence>
<feature type="compositionally biased region" description="Low complexity" evidence="11">
    <location>
        <begin position="41"/>
        <end position="53"/>
    </location>
</feature>
<organism evidence="13 14">
    <name type="scientific">Cladonia borealis</name>
    <dbReference type="NCBI Taxonomy" id="184061"/>
    <lineage>
        <taxon>Eukaryota</taxon>
        <taxon>Fungi</taxon>
        <taxon>Dikarya</taxon>
        <taxon>Ascomycota</taxon>
        <taxon>Pezizomycotina</taxon>
        <taxon>Lecanoromycetes</taxon>
        <taxon>OSLEUM clade</taxon>
        <taxon>Lecanoromycetidae</taxon>
        <taxon>Lecanorales</taxon>
        <taxon>Lecanorineae</taxon>
        <taxon>Cladoniaceae</taxon>
        <taxon>Cladonia</taxon>
    </lineage>
</organism>